<proteinExistence type="predicted"/>
<name>A0AAP0NQJ1_9MAGN</name>
<protein>
    <submittedName>
        <fullName evidence="2">Uncharacterized protein</fullName>
    </submittedName>
</protein>
<gene>
    <name evidence="2" type="ORF">Sjap_015114</name>
</gene>
<accession>A0AAP0NQJ1</accession>
<feature type="transmembrane region" description="Helical" evidence="1">
    <location>
        <begin position="12"/>
        <end position="34"/>
    </location>
</feature>
<sequence>MLKIGKVKIIRSSLGLVTLLLPLFIFNLLSLILLKMFESLSVRYKVSGLA</sequence>
<reference evidence="2 3" key="1">
    <citation type="submission" date="2024-01" db="EMBL/GenBank/DDBJ databases">
        <title>Genome assemblies of Stephania.</title>
        <authorList>
            <person name="Yang L."/>
        </authorList>
    </citation>
    <scope>NUCLEOTIDE SEQUENCE [LARGE SCALE GENOMIC DNA]</scope>
    <source>
        <strain evidence="2">QJT</strain>
        <tissue evidence="2">Leaf</tissue>
    </source>
</reference>
<comment type="caution">
    <text evidence="2">The sequence shown here is derived from an EMBL/GenBank/DDBJ whole genome shotgun (WGS) entry which is preliminary data.</text>
</comment>
<evidence type="ECO:0000313" key="2">
    <source>
        <dbReference type="EMBL" id="KAK9116167.1"/>
    </source>
</evidence>
<keyword evidence="1" id="KW-0812">Transmembrane</keyword>
<dbReference type="EMBL" id="JBBNAE010000006">
    <property type="protein sequence ID" value="KAK9116167.1"/>
    <property type="molecule type" value="Genomic_DNA"/>
</dbReference>
<keyword evidence="3" id="KW-1185">Reference proteome</keyword>
<evidence type="ECO:0000256" key="1">
    <source>
        <dbReference type="SAM" id="Phobius"/>
    </source>
</evidence>
<keyword evidence="1" id="KW-0472">Membrane</keyword>
<keyword evidence="1" id="KW-1133">Transmembrane helix</keyword>
<organism evidence="2 3">
    <name type="scientific">Stephania japonica</name>
    <dbReference type="NCBI Taxonomy" id="461633"/>
    <lineage>
        <taxon>Eukaryota</taxon>
        <taxon>Viridiplantae</taxon>
        <taxon>Streptophyta</taxon>
        <taxon>Embryophyta</taxon>
        <taxon>Tracheophyta</taxon>
        <taxon>Spermatophyta</taxon>
        <taxon>Magnoliopsida</taxon>
        <taxon>Ranunculales</taxon>
        <taxon>Menispermaceae</taxon>
        <taxon>Menispermoideae</taxon>
        <taxon>Cissampelideae</taxon>
        <taxon>Stephania</taxon>
    </lineage>
</organism>
<evidence type="ECO:0000313" key="3">
    <source>
        <dbReference type="Proteomes" id="UP001417504"/>
    </source>
</evidence>
<dbReference type="Proteomes" id="UP001417504">
    <property type="component" value="Unassembled WGS sequence"/>
</dbReference>
<dbReference type="AlphaFoldDB" id="A0AAP0NQJ1"/>